<evidence type="ECO:0000313" key="2">
    <source>
        <dbReference type="EMBL" id="WZJ23248.1"/>
    </source>
</evidence>
<keyword evidence="1" id="KW-0812">Transmembrane</keyword>
<accession>A0ABZ2XLY6</accession>
<geneLocation type="plasmid" evidence="2 3">
    <name>unnamed1</name>
</geneLocation>
<reference evidence="2 3" key="1">
    <citation type="submission" date="2024-04" db="EMBL/GenBank/DDBJ databases">
        <title>Dissimilatory iodate-reducing microorganisms contribute to the enrichment of iodine in groundwater.</title>
        <authorList>
            <person name="Jiang Z."/>
        </authorList>
    </citation>
    <scope>NUCLEOTIDE SEQUENCE [LARGE SCALE GENOMIC DNA]</scope>
    <source>
        <strain evidence="2 3">NCP973</strain>
        <plasmid evidence="2 3">unnamed1</plasmid>
    </source>
</reference>
<keyword evidence="1" id="KW-1133">Transmembrane helix</keyword>
<name>A0ABZ2XLY6_9RHOO</name>
<evidence type="ECO:0000313" key="3">
    <source>
        <dbReference type="Proteomes" id="UP001479520"/>
    </source>
</evidence>
<organism evidence="2 3">
    <name type="scientific">Azonexus hydrophilus</name>
    <dbReference type="NCBI Taxonomy" id="418702"/>
    <lineage>
        <taxon>Bacteria</taxon>
        <taxon>Pseudomonadati</taxon>
        <taxon>Pseudomonadota</taxon>
        <taxon>Betaproteobacteria</taxon>
        <taxon>Rhodocyclales</taxon>
        <taxon>Azonexaceae</taxon>
        <taxon>Azonexus</taxon>
    </lineage>
</organism>
<proteinExistence type="predicted"/>
<keyword evidence="2" id="KW-0614">Plasmid</keyword>
<dbReference type="Proteomes" id="UP001479520">
    <property type="component" value="Plasmid unnamed1"/>
</dbReference>
<dbReference type="RefSeq" id="WP_341744587.1">
    <property type="nucleotide sequence ID" value="NZ_CP151407.1"/>
</dbReference>
<gene>
    <name evidence="2" type="ORF">AADV58_17725</name>
</gene>
<feature type="transmembrane region" description="Helical" evidence="1">
    <location>
        <begin position="21"/>
        <end position="40"/>
    </location>
</feature>
<sequence>MPSPANYATELATRARGYRRLSSLFFVSSALWMAALAFLPKADDPQLGLLLACLMMVAITGSLITASVLRALAKSDEEFAQIYAQEACRVGH</sequence>
<protein>
    <submittedName>
        <fullName evidence="2">Uncharacterized protein</fullName>
    </submittedName>
</protein>
<dbReference type="EMBL" id="CP151407">
    <property type="protein sequence ID" value="WZJ23248.1"/>
    <property type="molecule type" value="Genomic_DNA"/>
</dbReference>
<feature type="transmembrane region" description="Helical" evidence="1">
    <location>
        <begin position="46"/>
        <end position="69"/>
    </location>
</feature>
<keyword evidence="3" id="KW-1185">Reference proteome</keyword>
<evidence type="ECO:0000256" key="1">
    <source>
        <dbReference type="SAM" id="Phobius"/>
    </source>
</evidence>
<keyword evidence="1" id="KW-0472">Membrane</keyword>